<dbReference type="InterPro" id="IPR044764">
    <property type="entry name" value="DDX52/Rok1_DEADc"/>
</dbReference>
<dbReference type="RefSeq" id="XP_028491072.1">
    <property type="nucleotide sequence ID" value="XM_028636849.1"/>
</dbReference>
<dbReference type="PROSITE" id="PS51193">
    <property type="entry name" value="HELICASE_ATP_BIND_2"/>
    <property type="match status" value="1"/>
</dbReference>
<keyword evidence="2" id="KW-0547">Nucleotide-binding</keyword>
<evidence type="ECO:0000256" key="4">
    <source>
        <dbReference type="ARBA" id="ARBA00022806"/>
    </source>
</evidence>
<dbReference type="GO" id="GO:0003724">
    <property type="term" value="F:RNA helicase activity"/>
    <property type="evidence" value="ECO:0007669"/>
    <property type="project" value="UniProtKB-EC"/>
</dbReference>
<feature type="region of interest" description="Disordered" evidence="13">
    <location>
        <begin position="1"/>
        <end position="108"/>
    </location>
</feature>
<dbReference type="GO" id="GO:0016787">
    <property type="term" value="F:hydrolase activity"/>
    <property type="evidence" value="ECO:0007669"/>
    <property type="project" value="UniProtKB-KW"/>
</dbReference>
<keyword evidence="6" id="KW-0694">RNA-binding</keyword>
<feature type="compositionally biased region" description="Low complexity" evidence="13">
    <location>
        <begin position="97"/>
        <end position="108"/>
    </location>
</feature>
<dbReference type="GeneID" id="39606336"/>
<dbReference type="AlphaFoldDB" id="A0A3M9XY34"/>
<keyword evidence="18" id="KW-1185">Reference proteome</keyword>
<evidence type="ECO:0000256" key="3">
    <source>
        <dbReference type="ARBA" id="ARBA00022801"/>
    </source>
</evidence>
<evidence type="ECO:0000259" key="16">
    <source>
        <dbReference type="PROSITE" id="PS51194"/>
    </source>
</evidence>
<evidence type="ECO:0000256" key="1">
    <source>
        <dbReference type="ARBA" id="ARBA00012552"/>
    </source>
</evidence>
<evidence type="ECO:0000259" key="15">
    <source>
        <dbReference type="PROSITE" id="PS51193"/>
    </source>
</evidence>
<dbReference type="GO" id="GO:0030490">
    <property type="term" value="P:maturation of SSU-rRNA"/>
    <property type="evidence" value="ECO:0007669"/>
    <property type="project" value="InterPro"/>
</dbReference>
<feature type="compositionally biased region" description="Basic and acidic residues" evidence="13">
    <location>
        <begin position="316"/>
        <end position="325"/>
    </location>
</feature>
<sequence>MDILKVLSRGIKQAPKGAKTPGTSTSTSTVNLPSAGNRTNPQLFHDPVPAAPARGSKRKRAKHDVEPEPEAGHDTDLPDVDFFASKPDPAEDDSDVAAEPAPVKPAAVQASPIKPATLLSDDECRQILRSHRLKLTLLSSRRRKEPKVTKSKSNKKKKKVAVEVKDEPLQLHTQPLASFRDLQTVYAIAPKLAENLQQEAYKVPTEVQLGSLPILLRPTLAFGKVPERKEIGDSTKGVHFLAVAPTGSGKTISFLIPAIDGILQRRAARDDGPEHELQAIVVAPTRELVFQIVNEGRKLALGTGIKIAGMRKDLRLPHEEVERPAGDSQDDEATGEQDGEDADEAVLSDKDAEASDKEDSEASDKDAEASDKDAEASDKDAEASDKDASDEESEDGGEDTSKPVSKADILVTTPALLLHYLTKGSSKTHKTLSSVRSLILDEADVLLDPLFRDATTGVWSACTNPDLRISFWSATMGSNIETLVTEMLAEKASTSPLVRLVVGLKDTAVPNITHKLIYTASEQGKLLGLRQLLHPTSGDESGPPLRPPFIVFTQTIERASALAEELKYDIPLAAGGPARIAALHSGLTDAARAGIMRRFRAGEVWVLITTDVLARGVDFAGVNGIINYDIPGSTAAYVHRAGRTGRAGREGGVAVTFYTKEDIPFVKTVANVIAMSEKQAGKTGDAAGVQKWLLDALPDVSKDDRKKLKERGVESRRTGGAEAMITSQSGWERRRENNRKGAIEGSKLRKKQEKKKAGGEGEWGGIDD</sequence>
<dbReference type="Pfam" id="PF00270">
    <property type="entry name" value="DEAD"/>
    <property type="match status" value="2"/>
</dbReference>
<dbReference type="SMART" id="SM00487">
    <property type="entry name" value="DEXDc"/>
    <property type="match status" value="1"/>
</dbReference>
<name>A0A3M9XY34_9PEZI</name>
<keyword evidence="5" id="KW-0067">ATP-binding</keyword>
<dbReference type="InterPro" id="IPR001650">
    <property type="entry name" value="Helicase_C-like"/>
</dbReference>
<feature type="compositionally biased region" description="Acidic residues" evidence="13">
    <location>
        <begin position="388"/>
        <end position="398"/>
    </location>
</feature>
<comment type="subunit">
    <text evidence="9">Interacts with the U3 snoRNA and is associated with the 90S and 40S pre-ribosomes.</text>
</comment>
<evidence type="ECO:0000256" key="2">
    <source>
        <dbReference type="ARBA" id="ARBA00022741"/>
    </source>
</evidence>
<feature type="compositionally biased region" description="Basic and acidic residues" evidence="13">
    <location>
        <begin position="705"/>
        <end position="719"/>
    </location>
</feature>
<evidence type="ECO:0000256" key="7">
    <source>
        <dbReference type="ARBA" id="ARBA00024310"/>
    </source>
</evidence>
<gene>
    <name evidence="17" type="primary">ROK1</name>
    <name evidence="17" type="ORF">D7B24_002647</name>
</gene>
<comment type="caution">
    <text evidence="17">The sequence shown here is derived from an EMBL/GenBank/DDBJ whole genome shotgun (WGS) entry which is preliminary data.</text>
</comment>
<keyword evidence="3" id="KW-0378">Hydrolase</keyword>
<evidence type="ECO:0000256" key="13">
    <source>
        <dbReference type="SAM" id="MobiDB-lite"/>
    </source>
</evidence>
<feature type="compositionally biased region" description="Basic and acidic residues" evidence="13">
    <location>
        <begin position="731"/>
        <end position="742"/>
    </location>
</feature>
<dbReference type="InterPro" id="IPR014013">
    <property type="entry name" value="Helic_SF1/SF2_ATP-bd_DinG/Rad3"/>
</dbReference>
<evidence type="ECO:0000256" key="5">
    <source>
        <dbReference type="ARBA" id="ARBA00022840"/>
    </source>
</evidence>
<evidence type="ECO:0000256" key="12">
    <source>
        <dbReference type="ARBA" id="ARBA00047984"/>
    </source>
</evidence>
<evidence type="ECO:0000259" key="14">
    <source>
        <dbReference type="PROSITE" id="PS51192"/>
    </source>
</evidence>
<dbReference type="STRING" id="1051616.A0A3M9XY34"/>
<feature type="region of interest" description="Disordered" evidence="13">
    <location>
        <begin position="705"/>
        <end position="768"/>
    </location>
</feature>
<dbReference type="PROSITE" id="PS51192">
    <property type="entry name" value="HELICASE_ATP_BIND_1"/>
    <property type="match status" value="1"/>
</dbReference>
<dbReference type="Proteomes" id="UP000267145">
    <property type="component" value="Unassembled WGS sequence"/>
</dbReference>
<organism evidence="17 18">
    <name type="scientific">Verticillium nonalfalfae</name>
    <dbReference type="NCBI Taxonomy" id="1051616"/>
    <lineage>
        <taxon>Eukaryota</taxon>
        <taxon>Fungi</taxon>
        <taxon>Dikarya</taxon>
        <taxon>Ascomycota</taxon>
        <taxon>Pezizomycotina</taxon>
        <taxon>Sordariomycetes</taxon>
        <taxon>Hypocreomycetidae</taxon>
        <taxon>Glomerellales</taxon>
        <taxon>Plectosphaerellaceae</taxon>
        <taxon>Verticillium</taxon>
    </lineage>
</organism>
<evidence type="ECO:0000256" key="10">
    <source>
        <dbReference type="ARBA" id="ARBA00024410"/>
    </source>
</evidence>
<dbReference type="PANTHER" id="PTHR47959:SF15">
    <property type="entry name" value="RNA HELICASE"/>
    <property type="match status" value="1"/>
</dbReference>
<comment type="function">
    <text evidence="7">ATP-dependent RNA helicase involved in 40S ribosomal subunit biogenesis. Required for the processing and cleavage of 35S pre-rRNA at sites A0, A1, and A2, leading to mature 18S rRNA.</text>
</comment>
<dbReference type="InterPro" id="IPR027417">
    <property type="entry name" value="P-loop_NTPase"/>
</dbReference>
<dbReference type="Gene3D" id="3.40.50.300">
    <property type="entry name" value="P-loop containing nucleotide triphosphate hydrolases"/>
    <property type="match status" value="2"/>
</dbReference>
<feature type="compositionally biased region" description="Basic and acidic residues" evidence="13">
    <location>
        <begin position="63"/>
        <end position="76"/>
    </location>
</feature>
<dbReference type="InterPro" id="IPR011545">
    <property type="entry name" value="DEAD/DEAH_box_helicase_dom"/>
</dbReference>
<evidence type="ECO:0000256" key="9">
    <source>
        <dbReference type="ARBA" id="ARBA00024367"/>
    </source>
</evidence>
<dbReference type="EMBL" id="RBVV01000167">
    <property type="protein sequence ID" value="RNJ52914.1"/>
    <property type="molecule type" value="Genomic_DNA"/>
</dbReference>
<proteinExistence type="inferred from homology"/>
<evidence type="ECO:0000313" key="17">
    <source>
        <dbReference type="EMBL" id="RNJ52914.1"/>
    </source>
</evidence>
<dbReference type="GO" id="GO:0005524">
    <property type="term" value="F:ATP binding"/>
    <property type="evidence" value="ECO:0007669"/>
    <property type="project" value="UniProtKB-KW"/>
</dbReference>
<evidence type="ECO:0000313" key="18">
    <source>
        <dbReference type="Proteomes" id="UP000267145"/>
    </source>
</evidence>
<dbReference type="EC" id="3.6.4.13" evidence="1"/>
<evidence type="ECO:0000256" key="6">
    <source>
        <dbReference type="ARBA" id="ARBA00022884"/>
    </source>
</evidence>
<feature type="region of interest" description="Disordered" evidence="13">
    <location>
        <begin position="138"/>
        <end position="159"/>
    </location>
</feature>
<dbReference type="Pfam" id="PF00271">
    <property type="entry name" value="Helicase_C"/>
    <property type="match status" value="1"/>
</dbReference>
<dbReference type="SUPFAM" id="SSF52540">
    <property type="entry name" value="P-loop containing nucleoside triphosphate hydrolases"/>
    <property type="match status" value="2"/>
</dbReference>
<feature type="compositionally biased region" description="Polar residues" evidence="13">
    <location>
        <begin position="21"/>
        <end position="42"/>
    </location>
</feature>
<dbReference type="CDD" id="cd18787">
    <property type="entry name" value="SF2_C_DEAD"/>
    <property type="match status" value="1"/>
</dbReference>
<dbReference type="PANTHER" id="PTHR47959">
    <property type="entry name" value="ATP-DEPENDENT RNA HELICASE RHLE-RELATED"/>
    <property type="match status" value="1"/>
</dbReference>
<feature type="compositionally biased region" description="Acidic residues" evidence="13">
    <location>
        <begin position="328"/>
        <end position="346"/>
    </location>
</feature>
<feature type="compositionally biased region" description="Basic and acidic residues" evidence="13">
    <location>
        <begin position="347"/>
        <end position="387"/>
    </location>
</feature>
<comment type="similarity">
    <text evidence="8">Belongs to the DEAD box helicase family. DDX52/ROK1 subfamily.</text>
</comment>
<dbReference type="GO" id="GO:0005829">
    <property type="term" value="C:cytosol"/>
    <property type="evidence" value="ECO:0007669"/>
    <property type="project" value="TreeGrafter"/>
</dbReference>
<dbReference type="SMART" id="SM00490">
    <property type="entry name" value="HELICc"/>
    <property type="match status" value="1"/>
</dbReference>
<dbReference type="CDD" id="cd17957">
    <property type="entry name" value="DEADc_DDX52"/>
    <property type="match status" value="1"/>
</dbReference>
<evidence type="ECO:0000256" key="8">
    <source>
        <dbReference type="ARBA" id="ARBA00024355"/>
    </source>
</evidence>
<feature type="domain" description="Helicase C-terminal" evidence="16">
    <location>
        <begin position="528"/>
        <end position="697"/>
    </location>
</feature>
<feature type="region of interest" description="Disordered" evidence="13">
    <location>
        <begin position="316"/>
        <end position="406"/>
    </location>
</feature>
<dbReference type="PROSITE" id="PS51194">
    <property type="entry name" value="HELICASE_CTER"/>
    <property type="match status" value="1"/>
</dbReference>
<dbReference type="InterPro" id="IPR014001">
    <property type="entry name" value="Helicase_ATP-bd"/>
</dbReference>
<protein>
    <recommendedName>
        <fullName evidence="10">ATP-dependent RNA helicase ROK1</fullName>
        <ecNumber evidence="1">3.6.4.13</ecNumber>
    </recommendedName>
    <alternativeName>
        <fullName evidence="11">ATP-dependent RNA helicase rok1</fullName>
    </alternativeName>
</protein>
<evidence type="ECO:0000256" key="11">
    <source>
        <dbReference type="ARBA" id="ARBA00024419"/>
    </source>
</evidence>
<reference evidence="17 18" key="1">
    <citation type="submission" date="2018-10" db="EMBL/GenBank/DDBJ databases">
        <title>Genome sequence of Verticillium nonalfalfae VnAa140.</title>
        <authorList>
            <person name="Stajich J.E."/>
            <person name="Kasson M.T."/>
        </authorList>
    </citation>
    <scope>NUCLEOTIDE SEQUENCE [LARGE SCALE GENOMIC DNA]</scope>
    <source>
        <strain evidence="17 18">VnAa140</strain>
    </source>
</reference>
<dbReference type="InterPro" id="IPR050079">
    <property type="entry name" value="DEAD_box_RNA_helicase"/>
</dbReference>
<comment type="catalytic activity">
    <reaction evidence="12">
        <text>ATP + H2O = ADP + phosphate + H(+)</text>
        <dbReference type="Rhea" id="RHEA:13065"/>
        <dbReference type="ChEBI" id="CHEBI:15377"/>
        <dbReference type="ChEBI" id="CHEBI:15378"/>
        <dbReference type="ChEBI" id="CHEBI:30616"/>
        <dbReference type="ChEBI" id="CHEBI:43474"/>
        <dbReference type="ChEBI" id="CHEBI:456216"/>
        <dbReference type="EC" id="3.6.4.13"/>
    </reaction>
</comment>
<accession>A0A3M9XY34</accession>
<feature type="domain" description="Helicase ATP-binding" evidence="15">
    <location>
        <begin position="194"/>
        <end position="500"/>
    </location>
</feature>
<feature type="domain" description="Helicase ATP-binding" evidence="14">
    <location>
        <begin position="231"/>
        <end position="494"/>
    </location>
</feature>
<keyword evidence="4" id="KW-0347">Helicase</keyword>
<dbReference type="GO" id="GO:0003723">
    <property type="term" value="F:RNA binding"/>
    <property type="evidence" value="ECO:0007669"/>
    <property type="project" value="UniProtKB-KW"/>
</dbReference>